<proteinExistence type="predicted"/>
<name>A0ABD3V410_SINWO</name>
<gene>
    <name evidence="5" type="ORF">ACJMK2_011138</name>
</gene>
<keyword evidence="2" id="KW-0863">Zinc-finger</keyword>
<keyword evidence="3" id="KW-0862">Zinc</keyword>
<evidence type="ECO:0000313" key="6">
    <source>
        <dbReference type="Proteomes" id="UP001634394"/>
    </source>
</evidence>
<evidence type="ECO:0000313" key="5">
    <source>
        <dbReference type="EMBL" id="KAL3856370.1"/>
    </source>
</evidence>
<keyword evidence="6" id="KW-1185">Reference proteome</keyword>
<dbReference type="GO" id="GO:0008270">
    <property type="term" value="F:zinc ion binding"/>
    <property type="evidence" value="ECO:0007669"/>
    <property type="project" value="UniProtKB-KW"/>
</dbReference>
<protein>
    <recommendedName>
        <fullName evidence="4">FLYWCH-type domain-containing protein</fullName>
    </recommendedName>
</protein>
<evidence type="ECO:0000259" key="4">
    <source>
        <dbReference type="Pfam" id="PF04500"/>
    </source>
</evidence>
<dbReference type="Gene3D" id="2.20.25.240">
    <property type="match status" value="1"/>
</dbReference>
<sequence>MLEFVTSHKGNLKLIVQGYFFTKHSENNDGKRLWSCEKRTCTARVHSKDDEIVHEAATHNHMLTPGQVEVERARVGLKHYCCLNSLFIS</sequence>
<accession>A0ABD3V410</accession>
<evidence type="ECO:0000256" key="3">
    <source>
        <dbReference type="ARBA" id="ARBA00022833"/>
    </source>
</evidence>
<reference evidence="5 6" key="1">
    <citation type="submission" date="2024-11" db="EMBL/GenBank/DDBJ databases">
        <title>Chromosome-level genome assembly of the freshwater bivalve Anodonta woodiana.</title>
        <authorList>
            <person name="Chen X."/>
        </authorList>
    </citation>
    <scope>NUCLEOTIDE SEQUENCE [LARGE SCALE GENOMIC DNA]</scope>
    <source>
        <strain evidence="5">MN2024</strain>
        <tissue evidence="5">Gills</tissue>
    </source>
</reference>
<feature type="domain" description="FLYWCH-type" evidence="4">
    <location>
        <begin position="4"/>
        <end position="61"/>
    </location>
</feature>
<dbReference type="EMBL" id="JBJQND010000013">
    <property type="protein sequence ID" value="KAL3856370.1"/>
    <property type="molecule type" value="Genomic_DNA"/>
</dbReference>
<evidence type="ECO:0000256" key="2">
    <source>
        <dbReference type="ARBA" id="ARBA00022771"/>
    </source>
</evidence>
<evidence type="ECO:0000256" key="1">
    <source>
        <dbReference type="ARBA" id="ARBA00022723"/>
    </source>
</evidence>
<comment type="caution">
    <text evidence="5">The sequence shown here is derived from an EMBL/GenBank/DDBJ whole genome shotgun (WGS) entry which is preliminary data.</text>
</comment>
<dbReference type="Pfam" id="PF04500">
    <property type="entry name" value="FLYWCH"/>
    <property type="match status" value="1"/>
</dbReference>
<dbReference type="AlphaFoldDB" id="A0ABD3V410"/>
<dbReference type="InterPro" id="IPR007588">
    <property type="entry name" value="Znf_FLYWCH"/>
</dbReference>
<organism evidence="5 6">
    <name type="scientific">Sinanodonta woodiana</name>
    <name type="common">Chinese pond mussel</name>
    <name type="synonym">Anodonta woodiana</name>
    <dbReference type="NCBI Taxonomy" id="1069815"/>
    <lineage>
        <taxon>Eukaryota</taxon>
        <taxon>Metazoa</taxon>
        <taxon>Spiralia</taxon>
        <taxon>Lophotrochozoa</taxon>
        <taxon>Mollusca</taxon>
        <taxon>Bivalvia</taxon>
        <taxon>Autobranchia</taxon>
        <taxon>Heteroconchia</taxon>
        <taxon>Palaeoheterodonta</taxon>
        <taxon>Unionida</taxon>
        <taxon>Unionoidea</taxon>
        <taxon>Unionidae</taxon>
        <taxon>Unioninae</taxon>
        <taxon>Sinanodonta</taxon>
    </lineage>
</organism>
<keyword evidence="1" id="KW-0479">Metal-binding</keyword>
<dbReference type="Proteomes" id="UP001634394">
    <property type="component" value="Unassembled WGS sequence"/>
</dbReference>